<keyword evidence="3" id="KW-1003">Cell membrane</keyword>
<feature type="region of interest" description="Disordered" evidence="11">
    <location>
        <begin position="604"/>
        <end position="643"/>
    </location>
</feature>
<dbReference type="EMBL" id="VCGU01000003">
    <property type="protein sequence ID" value="TRY78349.1"/>
    <property type="molecule type" value="Genomic_DNA"/>
</dbReference>
<dbReference type="Pfam" id="PF00001">
    <property type="entry name" value="7tm_1"/>
    <property type="match status" value="2"/>
</dbReference>
<sequence>MDPTQLDVVSHVSPDSHYHQHFSSNNTTSVILGFEDEINPYTPLQASLIGISAGLLSFVTIAGNLMVMISFKLDKQLQTISNYFLFSLAVADIIIGLISMPLFTVFLIQQEWTFGVIVCDTWLSVDYLASNASVLNLLVISFDRYFSVTRPLTYRARRTTKKAALMIFSAWAVSAIVWPPWIFAWPYIEGNRTVPRNDCYIQFIYSNEYMSIVTVMIAFFVPVSVMIGLYVRVWWETVKRQRELVHLQAGKKVNSKRSDSSDETADEVLSRKGIRGNISSIGSNRSKESQEIAYAPNSLLKTRASANSLYAIHQRKSSCLGAILRLCSSCIDSDRGMGGEEASSEGYMTPRSIETPVQLTSKCPSLNLIRDPYATRFPILRPSASVEERLPCRQIQQGGGGGGGGGLHPSQIMERPPTSEDVGRPNENIYTILIRFPPAIKSHEKLTSNHDHHNNHNPQQPHQHQSLQYFPQQQPAVVKTPSIQILSGPTEDESLGLHSAHHPAYPRSLPMARRFDSDPTHPHHQYHQHPQQVPSGHRHASHHAERAGFHSASGSISRSRTSSSDAQSRAKHYRQSSHDTALNKLPPDTKLVPRQLVRASEGGVAVGANPGSHSSLPSALGSSRSTKPHQPVTKVKKATSEKKQDRKAAKTLSAILLAFIVTWTPYSVLVVLNAILGKQLADKYIPDILWQFSYYLCYINSTVNPVLYALCNAAFRRTYVRILTCRWGSRARQPINRYYYG</sequence>
<feature type="compositionally biased region" description="Low complexity" evidence="11">
    <location>
        <begin position="551"/>
        <end position="567"/>
    </location>
</feature>
<dbReference type="PROSITE" id="PS50262">
    <property type="entry name" value="G_PROTEIN_RECEP_F1_2"/>
    <property type="match status" value="1"/>
</dbReference>
<dbReference type="PRINTS" id="PR00243">
    <property type="entry name" value="MUSCARINICR"/>
</dbReference>
<keyword evidence="15" id="KW-1185">Reference proteome</keyword>
<feature type="region of interest" description="Disordered" evidence="11">
    <location>
        <begin position="487"/>
        <end position="589"/>
    </location>
</feature>
<evidence type="ECO:0000256" key="5">
    <source>
        <dbReference type="ARBA" id="ARBA00022989"/>
    </source>
</evidence>
<dbReference type="GO" id="GO:0007187">
    <property type="term" value="P:G protein-coupled receptor signaling pathway, coupled to cyclic nucleotide second messenger"/>
    <property type="evidence" value="ECO:0007669"/>
    <property type="project" value="TreeGrafter"/>
</dbReference>
<keyword evidence="9 10" id="KW-0807">Transducer</keyword>
<feature type="transmembrane region" description="Helical" evidence="12">
    <location>
        <begin position="652"/>
        <end position="676"/>
    </location>
</feature>
<comment type="caution">
    <text evidence="14">The sequence shown here is derived from an EMBL/GenBank/DDBJ whole genome shotgun (WGS) entry which is preliminary data.</text>
</comment>
<dbReference type="GO" id="GO:0030425">
    <property type="term" value="C:dendrite"/>
    <property type="evidence" value="ECO:0007669"/>
    <property type="project" value="TreeGrafter"/>
</dbReference>
<keyword evidence="4 10" id="KW-0812">Transmembrane</keyword>
<evidence type="ECO:0000256" key="12">
    <source>
        <dbReference type="SAM" id="Phobius"/>
    </source>
</evidence>
<feature type="transmembrane region" description="Helical" evidence="12">
    <location>
        <begin position="48"/>
        <end position="71"/>
    </location>
</feature>
<evidence type="ECO:0000256" key="9">
    <source>
        <dbReference type="ARBA" id="ARBA00023224"/>
    </source>
</evidence>
<dbReference type="InterPro" id="IPR017452">
    <property type="entry name" value="GPCR_Rhodpsn_7TM"/>
</dbReference>
<keyword evidence="5 12" id="KW-1133">Transmembrane helix</keyword>
<dbReference type="InterPro" id="IPR000995">
    <property type="entry name" value="Musac_Ach_rcpt"/>
</dbReference>
<feature type="compositionally biased region" description="Low complexity" evidence="11">
    <location>
        <begin position="456"/>
        <end position="465"/>
    </location>
</feature>
<feature type="compositionally biased region" description="Gly residues" evidence="11">
    <location>
        <begin position="397"/>
        <end position="407"/>
    </location>
</feature>
<dbReference type="GO" id="GO:0005886">
    <property type="term" value="C:plasma membrane"/>
    <property type="evidence" value="ECO:0007669"/>
    <property type="project" value="UniProtKB-SubCell"/>
</dbReference>
<dbReference type="GO" id="GO:0007197">
    <property type="term" value="P:adenylate cyclase-inhibiting G protein-coupled acetylcholine receptor signaling pathway"/>
    <property type="evidence" value="ECO:0007669"/>
    <property type="project" value="TreeGrafter"/>
</dbReference>
<dbReference type="Proteomes" id="UP000318571">
    <property type="component" value="Chromosome 11"/>
</dbReference>
<dbReference type="GO" id="GO:0045202">
    <property type="term" value="C:synapse"/>
    <property type="evidence" value="ECO:0007669"/>
    <property type="project" value="TreeGrafter"/>
</dbReference>
<evidence type="ECO:0000256" key="11">
    <source>
        <dbReference type="SAM" id="MobiDB-lite"/>
    </source>
</evidence>
<evidence type="ECO:0000256" key="1">
    <source>
        <dbReference type="ARBA" id="ARBA00004651"/>
    </source>
</evidence>
<feature type="transmembrane region" description="Helical" evidence="12">
    <location>
        <begin position="83"/>
        <end position="109"/>
    </location>
</feature>
<evidence type="ECO:0000256" key="7">
    <source>
        <dbReference type="ARBA" id="ARBA00023136"/>
    </source>
</evidence>
<dbReference type="InterPro" id="IPR000276">
    <property type="entry name" value="GPCR_Rhodpsn"/>
</dbReference>
<evidence type="ECO:0000256" key="2">
    <source>
        <dbReference type="ARBA" id="ARBA00010663"/>
    </source>
</evidence>
<comment type="similarity">
    <text evidence="2 10">Belongs to the G-protein coupled receptor 1 family.</text>
</comment>
<protein>
    <recommendedName>
        <fullName evidence="13">G-protein coupled receptors family 1 profile domain-containing protein</fullName>
    </recommendedName>
</protein>
<feature type="transmembrane region" description="Helical" evidence="12">
    <location>
        <begin position="208"/>
        <end position="231"/>
    </location>
</feature>
<feature type="transmembrane region" description="Helical" evidence="12">
    <location>
        <begin position="688"/>
        <end position="711"/>
    </location>
</feature>
<reference evidence="14 15" key="1">
    <citation type="journal article" date="2018" name="Nat. Ecol. Evol.">
        <title>Genomic signatures of mitonuclear coevolution across populations of Tigriopus californicus.</title>
        <authorList>
            <person name="Barreto F.S."/>
            <person name="Watson E.T."/>
            <person name="Lima T.G."/>
            <person name="Willett C.S."/>
            <person name="Edmands S."/>
            <person name="Li W."/>
            <person name="Burton R.S."/>
        </authorList>
    </citation>
    <scope>NUCLEOTIDE SEQUENCE [LARGE SCALE GENOMIC DNA]</scope>
    <source>
        <strain evidence="14 15">San Diego</strain>
    </source>
</reference>
<dbReference type="AlphaFoldDB" id="A0A553PL14"/>
<evidence type="ECO:0000256" key="3">
    <source>
        <dbReference type="ARBA" id="ARBA00022475"/>
    </source>
</evidence>
<organism evidence="14 15">
    <name type="scientific">Tigriopus californicus</name>
    <name type="common">Marine copepod</name>
    <dbReference type="NCBI Taxonomy" id="6832"/>
    <lineage>
        <taxon>Eukaryota</taxon>
        <taxon>Metazoa</taxon>
        <taxon>Ecdysozoa</taxon>
        <taxon>Arthropoda</taxon>
        <taxon>Crustacea</taxon>
        <taxon>Multicrustacea</taxon>
        <taxon>Hexanauplia</taxon>
        <taxon>Copepoda</taxon>
        <taxon>Harpacticoida</taxon>
        <taxon>Harpacticidae</taxon>
        <taxon>Tigriopus</taxon>
    </lineage>
</organism>
<keyword evidence="6 10" id="KW-0297">G-protein coupled receptor</keyword>
<dbReference type="STRING" id="6832.A0A553PL14"/>
<evidence type="ECO:0000256" key="10">
    <source>
        <dbReference type="RuleBase" id="RU000688"/>
    </source>
</evidence>
<dbReference type="OrthoDB" id="10071887at2759"/>
<evidence type="ECO:0000259" key="13">
    <source>
        <dbReference type="PROSITE" id="PS50262"/>
    </source>
</evidence>
<feature type="compositionally biased region" description="Low complexity" evidence="11">
    <location>
        <begin position="610"/>
        <end position="625"/>
    </location>
</feature>
<feature type="region of interest" description="Disordered" evidence="11">
    <location>
        <begin position="394"/>
        <end position="424"/>
    </location>
</feature>
<evidence type="ECO:0000313" key="14">
    <source>
        <dbReference type="EMBL" id="TRY78349.1"/>
    </source>
</evidence>
<dbReference type="GO" id="GO:0016907">
    <property type="term" value="F:G protein-coupled acetylcholine receptor activity"/>
    <property type="evidence" value="ECO:0007669"/>
    <property type="project" value="InterPro"/>
</dbReference>
<evidence type="ECO:0000313" key="15">
    <source>
        <dbReference type="Proteomes" id="UP000318571"/>
    </source>
</evidence>
<evidence type="ECO:0000256" key="4">
    <source>
        <dbReference type="ARBA" id="ARBA00022692"/>
    </source>
</evidence>
<feature type="transmembrane region" description="Helical" evidence="12">
    <location>
        <begin position="163"/>
        <end position="188"/>
    </location>
</feature>
<feature type="domain" description="G-protein coupled receptors family 1 profile" evidence="13">
    <location>
        <begin position="63"/>
        <end position="708"/>
    </location>
</feature>
<evidence type="ECO:0000256" key="8">
    <source>
        <dbReference type="ARBA" id="ARBA00023170"/>
    </source>
</evidence>
<dbReference type="PANTHER" id="PTHR24247:SF265">
    <property type="entry name" value="MUSCARINIC ACETYLCHOLINE RECEPTOR DM1"/>
    <property type="match status" value="1"/>
</dbReference>
<dbReference type="PANTHER" id="PTHR24247">
    <property type="entry name" value="5-HYDROXYTRYPTAMINE RECEPTOR"/>
    <property type="match status" value="1"/>
</dbReference>
<feature type="transmembrane region" description="Helical" evidence="12">
    <location>
        <begin position="121"/>
        <end position="142"/>
    </location>
</feature>
<feature type="region of interest" description="Disordered" evidence="11">
    <location>
        <begin position="446"/>
        <end position="467"/>
    </location>
</feature>
<accession>A0A553PL14</accession>
<dbReference type="PRINTS" id="PR00237">
    <property type="entry name" value="GPCRRHODOPSN"/>
</dbReference>
<name>A0A553PL14_TIGCA</name>
<dbReference type="Gene3D" id="1.20.1070.10">
    <property type="entry name" value="Rhodopsin 7-helix transmembrane proteins"/>
    <property type="match status" value="2"/>
</dbReference>
<comment type="subcellular location">
    <subcellularLocation>
        <location evidence="1">Cell membrane</location>
        <topology evidence="1">Multi-pass membrane protein</topology>
    </subcellularLocation>
</comment>
<keyword evidence="8 10" id="KW-0675">Receptor</keyword>
<keyword evidence="7 12" id="KW-0472">Membrane</keyword>
<gene>
    <name evidence="14" type="ORF">TCAL_01730</name>
</gene>
<evidence type="ECO:0000256" key="6">
    <source>
        <dbReference type="ARBA" id="ARBA00023040"/>
    </source>
</evidence>
<dbReference type="SUPFAM" id="SSF81321">
    <property type="entry name" value="Family A G protein-coupled receptor-like"/>
    <property type="match status" value="1"/>
</dbReference>
<proteinExistence type="inferred from homology"/>
<dbReference type="PROSITE" id="PS00237">
    <property type="entry name" value="G_PROTEIN_RECEP_F1_1"/>
    <property type="match status" value="1"/>
</dbReference>
<dbReference type="OMA" id="IPVTLWH"/>
<dbReference type="GO" id="GO:0004993">
    <property type="term" value="F:G protein-coupled serotonin receptor activity"/>
    <property type="evidence" value="ECO:0007669"/>
    <property type="project" value="TreeGrafter"/>
</dbReference>